<organism evidence="2 3">
    <name type="scientific">Bradyrhizobium elkanii</name>
    <dbReference type="NCBI Taxonomy" id="29448"/>
    <lineage>
        <taxon>Bacteria</taxon>
        <taxon>Pseudomonadati</taxon>
        <taxon>Pseudomonadota</taxon>
        <taxon>Alphaproteobacteria</taxon>
        <taxon>Hyphomicrobiales</taxon>
        <taxon>Nitrobacteraceae</taxon>
        <taxon>Bradyrhizobium</taxon>
    </lineage>
</organism>
<dbReference type="Proteomes" id="UP000673383">
    <property type="component" value="Unassembled WGS sequence"/>
</dbReference>
<feature type="region of interest" description="Disordered" evidence="1">
    <location>
        <begin position="1"/>
        <end position="35"/>
    </location>
</feature>
<evidence type="ECO:0000313" key="2">
    <source>
        <dbReference type="EMBL" id="MBP1290918.1"/>
    </source>
</evidence>
<comment type="caution">
    <text evidence="2">The sequence shown here is derived from an EMBL/GenBank/DDBJ whole genome shotgun (WGS) entry which is preliminary data.</text>
</comment>
<dbReference type="AlphaFoldDB" id="A0A8I2C1N5"/>
<reference evidence="2" key="1">
    <citation type="submission" date="2021-02" db="EMBL/GenBank/DDBJ databases">
        <title>Genomic Encyclopedia of Type Strains, Phase IV (KMG-V): Genome sequencing to study the core and pangenomes of soil and plant-associated prokaryotes.</title>
        <authorList>
            <person name="Whitman W."/>
        </authorList>
    </citation>
    <scope>NUCLEOTIDE SEQUENCE</scope>
    <source>
        <strain evidence="2">USDA 406</strain>
    </source>
</reference>
<dbReference type="AntiFam" id="ANF00142">
    <property type="entry name" value="Shadow ORF (opposite yadG)"/>
</dbReference>
<gene>
    <name evidence="2" type="ORF">JOH49_000671</name>
</gene>
<proteinExistence type="predicted"/>
<protein>
    <submittedName>
        <fullName evidence="2">Uncharacterized protein</fullName>
    </submittedName>
</protein>
<sequence>MFMPISQSKRSASSIVGRCDDHAHSHPAPAQPVDEIPELPARQGIDAGGGLVQDQQIGIVNERAAESELLPHAARQVPGRPVGEGRKSRALQELPNPPFALLARLAEQPGKELDILLHAQVGIEILAKPLRHVGDPRTYRRAGGGIGNVGTENEDLALLDLPRAREDREQRGLAHAVGSDQSDELPRWQGDGYVIERGCGAVEVTKSPDDDDRLIITRHGEPSRFFGQASFASQRT</sequence>
<dbReference type="AntiFam" id="ANF00095">
    <property type="entry name" value="Shadow ORF (opposite ABC transporters)"/>
</dbReference>
<evidence type="ECO:0000256" key="1">
    <source>
        <dbReference type="SAM" id="MobiDB-lite"/>
    </source>
</evidence>
<evidence type="ECO:0000313" key="3">
    <source>
        <dbReference type="Proteomes" id="UP000673383"/>
    </source>
</evidence>
<feature type="compositionally biased region" description="Polar residues" evidence="1">
    <location>
        <begin position="1"/>
        <end position="14"/>
    </location>
</feature>
<dbReference type="EMBL" id="JAFICZ010000001">
    <property type="protein sequence ID" value="MBP1290918.1"/>
    <property type="molecule type" value="Genomic_DNA"/>
</dbReference>
<accession>A0A8I2C1N5</accession>
<name>A0A8I2C1N5_BRAEL</name>